<dbReference type="EMBL" id="JANPWB010000010">
    <property type="protein sequence ID" value="KAJ1139050.1"/>
    <property type="molecule type" value="Genomic_DNA"/>
</dbReference>
<dbReference type="Proteomes" id="UP001066276">
    <property type="component" value="Chromosome 6"/>
</dbReference>
<dbReference type="AlphaFoldDB" id="A0AAV7QFX1"/>
<reference evidence="2" key="1">
    <citation type="journal article" date="2022" name="bioRxiv">
        <title>Sequencing and chromosome-scale assembly of the giantPleurodeles waltlgenome.</title>
        <authorList>
            <person name="Brown T."/>
            <person name="Elewa A."/>
            <person name="Iarovenko S."/>
            <person name="Subramanian E."/>
            <person name="Araus A.J."/>
            <person name="Petzold A."/>
            <person name="Susuki M."/>
            <person name="Suzuki K.-i.T."/>
            <person name="Hayashi T."/>
            <person name="Toyoda A."/>
            <person name="Oliveira C."/>
            <person name="Osipova E."/>
            <person name="Leigh N.D."/>
            <person name="Simon A."/>
            <person name="Yun M.H."/>
        </authorList>
    </citation>
    <scope>NUCLEOTIDE SEQUENCE</scope>
    <source>
        <strain evidence="2">20211129_DDA</strain>
        <tissue evidence="2">Liver</tissue>
    </source>
</reference>
<evidence type="ECO:0000313" key="2">
    <source>
        <dbReference type="EMBL" id="KAJ1139050.1"/>
    </source>
</evidence>
<comment type="caution">
    <text evidence="2">The sequence shown here is derived from an EMBL/GenBank/DDBJ whole genome shotgun (WGS) entry which is preliminary data.</text>
</comment>
<evidence type="ECO:0000313" key="3">
    <source>
        <dbReference type="Proteomes" id="UP001066276"/>
    </source>
</evidence>
<feature type="region of interest" description="Disordered" evidence="1">
    <location>
        <begin position="40"/>
        <end position="65"/>
    </location>
</feature>
<gene>
    <name evidence="2" type="ORF">NDU88_005427</name>
</gene>
<protein>
    <submittedName>
        <fullName evidence="2">Uncharacterized protein</fullName>
    </submittedName>
</protein>
<accession>A0AAV7QFX1</accession>
<name>A0AAV7QFX1_PLEWA</name>
<evidence type="ECO:0000256" key="1">
    <source>
        <dbReference type="SAM" id="MobiDB-lite"/>
    </source>
</evidence>
<organism evidence="2 3">
    <name type="scientific">Pleurodeles waltl</name>
    <name type="common">Iberian ribbed newt</name>
    <dbReference type="NCBI Taxonomy" id="8319"/>
    <lineage>
        <taxon>Eukaryota</taxon>
        <taxon>Metazoa</taxon>
        <taxon>Chordata</taxon>
        <taxon>Craniata</taxon>
        <taxon>Vertebrata</taxon>
        <taxon>Euteleostomi</taxon>
        <taxon>Amphibia</taxon>
        <taxon>Batrachia</taxon>
        <taxon>Caudata</taxon>
        <taxon>Salamandroidea</taxon>
        <taxon>Salamandridae</taxon>
        <taxon>Pleurodelinae</taxon>
        <taxon>Pleurodeles</taxon>
    </lineage>
</organism>
<keyword evidence="3" id="KW-1185">Reference proteome</keyword>
<proteinExistence type="predicted"/>
<sequence>MDGAKGCQTNKRPLTSCQDDSASEFVDFDSAHDCSQVRRDLAGASSTRSGEVSDHESPREFVYQPVAQQRAPDIGLEFHMRGKVHASIISIISSRFLTIRLSRANAKKIA</sequence>